<reference evidence="4 5" key="1">
    <citation type="submission" date="2019-06" db="EMBL/GenBank/DDBJ databases">
        <title>Whole genome shotgun sequence of Nitrobacter winogradskyi NBRC 14297.</title>
        <authorList>
            <person name="Hosoyama A."/>
            <person name="Uohara A."/>
            <person name="Ohji S."/>
            <person name="Ichikawa N."/>
        </authorList>
    </citation>
    <scope>NUCLEOTIDE SEQUENCE [LARGE SCALE GENOMIC DNA]</scope>
    <source>
        <strain evidence="4 5">NBRC 14297</strain>
    </source>
</reference>
<dbReference type="PANTHER" id="PTHR33121:SF79">
    <property type="entry name" value="CYCLIC DI-GMP PHOSPHODIESTERASE PDED-RELATED"/>
    <property type="match status" value="1"/>
</dbReference>
<proteinExistence type="predicted"/>
<evidence type="ECO:0000256" key="1">
    <source>
        <dbReference type="SAM" id="MobiDB-lite"/>
    </source>
</evidence>
<evidence type="ECO:0000313" key="4">
    <source>
        <dbReference type="EMBL" id="GEC15139.1"/>
    </source>
</evidence>
<dbReference type="InterPro" id="IPR035919">
    <property type="entry name" value="EAL_sf"/>
</dbReference>
<dbReference type="NCBIfam" id="TIGR00254">
    <property type="entry name" value="GGDEF"/>
    <property type="match status" value="1"/>
</dbReference>
<organism evidence="4 5">
    <name type="scientific">Nitrobacter winogradskyi</name>
    <name type="common">Nitrobacter agilis</name>
    <dbReference type="NCBI Taxonomy" id="913"/>
    <lineage>
        <taxon>Bacteria</taxon>
        <taxon>Pseudomonadati</taxon>
        <taxon>Pseudomonadota</taxon>
        <taxon>Alphaproteobacteria</taxon>
        <taxon>Hyphomicrobiales</taxon>
        <taxon>Nitrobacteraceae</taxon>
        <taxon>Nitrobacter</taxon>
    </lineage>
</organism>
<dbReference type="PROSITE" id="PS50883">
    <property type="entry name" value="EAL"/>
    <property type="match status" value="1"/>
</dbReference>
<comment type="caution">
    <text evidence="4">The sequence shown here is derived from an EMBL/GenBank/DDBJ whole genome shotgun (WGS) entry which is preliminary data.</text>
</comment>
<dbReference type="CDD" id="cd01948">
    <property type="entry name" value="EAL"/>
    <property type="match status" value="1"/>
</dbReference>
<accession>A0A4Y3WBA6</accession>
<feature type="region of interest" description="Disordered" evidence="1">
    <location>
        <begin position="1"/>
        <end position="29"/>
    </location>
</feature>
<dbReference type="AlphaFoldDB" id="A0A4Y3WBA6"/>
<dbReference type="SUPFAM" id="SSF55073">
    <property type="entry name" value="Nucleotide cyclase"/>
    <property type="match status" value="1"/>
</dbReference>
<evidence type="ECO:0000259" key="2">
    <source>
        <dbReference type="PROSITE" id="PS50883"/>
    </source>
</evidence>
<evidence type="ECO:0000313" key="5">
    <source>
        <dbReference type="Proteomes" id="UP000318825"/>
    </source>
</evidence>
<dbReference type="PANTHER" id="PTHR33121">
    <property type="entry name" value="CYCLIC DI-GMP PHOSPHODIESTERASE PDEF"/>
    <property type="match status" value="1"/>
</dbReference>
<feature type="compositionally biased region" description="Polar residues" evidence="1">
    <location>
        <begin position="1"/>
        <end position="13"/>
    </location>
</feature>
<dbReference type="SUPFAM" id="SSF141868">
    <property type="entry name" value="EAL domain-like"/>
    <property type="match status" value="1"/>
</dbReference>
<dbReference type="Gene3D" id="3.30.450.20">
    <property type="entry name" value="PAS domain"/>
    <property type="match status" value="1"/>
</dbReference>
<dbReference type="Proteomes" id="UP000318825">
    <property type="component" value="Unassembled WGS sequence"/>
</dbReference>
<dbReference type="SMART" id="SM00267">
    <property type="entry name" value="GGDEF"/>
    <property type="match status" value="1"/>
</dbReference>
<protein>
    <submittedName>
        <fullName evidence="4">GGDEF-domain containing protein</fullName>
    </submittedName>
</protein>
<dbReference type="EMBL" id="BJNF01000025">
    <property type="protein sequence ID" value="GEC15139.1"/>
    <property type="molecule type" value="Genomic_DNA"/>
</dbReference>
<dbReference type="Pfam" id="PF00563">
    <property type="entry name" value="EAL"/>
    <property type="match status" value="1"/>
</dbReference>
<dbReference type="CDD" id="cd01949">
    <property type="entry name" value="GGDEF"/>
    <property type="match status" value="1"/>
</dbReference>
<gene>
    <name evidence="4" type="ORF">NWI01_10310</name>
</gene>
<dbReference type="InterPro" id="IPR000160">
    <property type="entry name" value="GGDEF_dom"/>
</dbReference>
<evidence type="ECO:0000259" key="3">
    <source>
        <dbReference type="PROSITE" id="PS50887"/>
    </source>
</evidence>
<dbReference type="Pfam" id="PF00990">
    <property type="entry name" value="GGDEF"/>
    <property type="match status" value="1"/>
</dbReference>
<dbReference type="SMART" id="SM00052">
    <property type="entry name" value="EAL"/>
    <property type="match status" value="1"/>
</dbReference>
<dbReference type="InterPro" id="IPR043128">
    <property type="entry name" value="Rev_trsase/Diguanyl_cyclase"/>
</dbReference>
<dbReference type="InterPro" id="IPR001633">
    <property type="entry name" value="EAL_dom"/>
</dbReference>
<name>A0A4Y3WBA6_NITWI</name>
<dbReference type="Gene3D" id="3.30.70.270">
    <property type="match status" value="1"/>
</dbReference>
<feature type="domain" description="EAL" evidence="2">
    <location>
        <begin position="341"/>
        <end position="590"/>
    </location>
</feature>
<sequence length="592" mass="65002">MTSAISPAVNPSSGADAPQAAHASARLPQATQEPRVSAILTALGRAAFVWDIPSDTITWTEGAASIFQGIDPLLLATGARYGRLIEPSGSARTNIFSAAPTARRRFEEGVPYFIEYGVRASASAPMLWIEEAGCWFADADGKAVRVEGIVRLENERRARDEQLINLSRNDALTGELNRTYLTAALAEAIEEAARYRTPVAFMMIGIDHLARINNAFGFDVADEVISDVARRIRRRLRSGDILGRFSGNRFGVILKNCGLDEVSIAAERLLAGIREEIVMTKSGPVSVTASIGAVLAPRYAQTADEAINRAQEILEVAKCRRCGSLAVWRPDTEREAQRRINIRVTDEIVTALNERRILTAFERVVDARTREAAFYECLVRMQQQNGQIVLAPDVVPVAEKLGLIRLVDHRVLELVIAELAETPHVQLSLNISPETTMDVDWWAAIEALMGAHPGVAERLIVEITETAAIQDVDDVQRFVTRLKNLGSRIAIDDFGAGYTSFRNLRKLGVDIVKIDGAFVQNLARSSDDRAFVQTLIDLARRLDIRTVAEWVQDEQSAAMLRDWGCDFIQGRLIGLASPSRPWSGPAAVPATN</sequence>
<dbReference type="InterPro" id="IPR050706">
    <property type="entry name" value="Cyclic-di-GMP_PDE-like"/>
</dbReference>
<dbReference type="InterPro" id="IPR029787">
    <property type="entry name" value="Nucleotide_cyclase"/>
</dbReference>
<dbReference type="Gene3D" id="3.20.20.450">
    <property type="entry name" value="EAL domain"/>
    <property type="match status" value="1"/>
</dbReference>
<dbReference type="PROSITE" id="PS50887">
    <property type="entry name" value="GGDEF"/>
    <property type="match status" value="1"/>
</dbReference>
<dbReference type="GO" id="GO:0071111">
    <property type="term" value="F:cyclic-guanylate-specific phosphodiesterase activity"/>
    <property type="evidence" value="ECO:0007669"/>
    <property type="project" value="InterPro"/>
</dbReference>
<feature type="domain" description="GGDEF" evidence="3">
    <location>
        <begin position="197"/>
        <end position="330"/>
    </location>
</feature>